<evidence type="ECO:0000313" key="2">
    <source>
        <dbReference type="Proteomes" id="UP001263371"/>
    </source>
</evidence>
<organism evidence="1 2">
    <name type="scientific">Microbacterium galbum</name>
    <dbReference type="NCBI Taxonomy" id="3075994"/>
    <lineage>
        <taxon>Bacteria</taxon>
        <taxon>Bacillati</taxon>
        <taxon>Actinomycetota</taxon>
        <taxon>Actinomycetes</taxon>
        <taxon>Micrococcales</taxon>
        <taxon>Microbacteriaceae</taxon>
        <taxon>Microbacterium</taxon>
    </lineage>
</organism>
<evidence type="ECO:0000313" key="1">
    <source>
        <dbReference type="EMBL" id="MDU0367618.1"/>
    </source>
</evidence>
<sequence>MHCKTTQPSFDRIRGKFSVRSDIEQIRLLHLELLQLPCQPSSRFPLPLLLHSEGFVHMALHLGREAGIEGEPTHFASNGALKVLDREVREIARSILTTATQEVSIDSTFSVVRFGVDHAALSPRFVTPIAAHQAPQEVRMHLVSLGWPLANGEHLLDAFEGLR</sequence>
<gene>
    <name evidence="1" type="ORF">RWH45_10350</name>
</gene>
<accession>A0ABU3T8C5</accession>
<name>A0ABU3T8C5_9MICO</name>
<protein>
    <submittedName>
        <fullName evidence="1">Uncharacterized protein</fullName>
    </submittedName>
</protein>
<comment type="caution">
    <text evidence="1">The sequence shown here is derived from an EMBL/GenBank/DDBJ whole genome shotgun (WGS) entry which is preliminary data.</text>
</comment>
<dbReference type="RefSeq" id="WP_315994820.1">
    <property type="nucleotide sequence ID" value="NZ_JAWDIS010000002.1"/>
</dbReference>
<dbReference type="EMBL" id="JAWDIS010000002">
    <property type="protein sequence ID" value="MDU0367618.1"/>
    <property type="molecule type" value="Genomic_DNA"/>
</dbReference>
<reference evidence="1 2" key="1">
    <citation type="submission" date="2023-09" db="EMBL/GenBank/DDBJ databases">
        <title>Microbacterium fusihabitans sp. nov., Microbacterium phycihabitans sp. nov., and Microbacterium cervinum sp. nov., isolated from dried seaweeds of beach.</title>
        <authorList>
            <person name="Lee S.D."/>
        </authorList>
    </citation>
    <scope>NUCLEOTIDE SEQUENCE [LARGE SCALE GENOMIC DNA]</scope>
    <source>
        <strain evidence="1 2">KSW4-17</strain>
    </source>
</reference>
<dbReference type="Proteomes" id="UP001263371">
    <property type="component" value="Unassembled WGS sequence"/>
</dbReference>
<proteinExistence type="predicted"/>
<keyword evidence="2" id="KW-1185">Reference proteome</keyword>